<dbReference type="AlphaFoldDB" id="A0A0K9P7U0"/>
<evidence type="ECO:0000256" key="1">
    <source>
        <dbReference type="SAM" id="Phobius"/>
    </source>
</evidence>
<feature type="transmembrane region" description="Helical" evidence="1">
    <location>
        <begin position="14"/>
        <end position="31"/>
    </location>
</feature>
<keyword evidence="1" id="KW-1133">Transmembrane helix</keyword>
<gene>
    <name evidence="2" type="ORF">ZOSMA_33G00910</name>
</gene>
<evidence type="ECO:0000313" key="2">
    <source>
        <dbReference type="EMBL" id="KMZ65059.1"/>
    </source>
</evidence>
<accession>A0A0K9P7U0</accession>
<evidence type="ECO:0000313" key="3">
    <source>
        <dbReference type="Proteomes" id="UP000036987"/>
    </source>
</evidence>
<keyword evidence="1" id="KW-0472">Membrane</keyword>
<keyword evidence="3" id="KW-1185">Reference proteome</keyword>
<organism evidence="2 3">
    <name type="scientific">Zostera marina</name>
    <name type="common">Eelgrass</name>
    <dbReference type="NCBI Taxonomy" id="29655"/>
    <lineage>
        <taxon>Eukaryota</taxon>
        <taxon>Viridiplantae</taxon>
        <taxon>Streptophyta</taxon>
        <taxon>Embryophyta</taxon>
        <taxon>Tracheophyta</taxon>
        <taxon>Spermatophyta</taxon>
        <taxon>Magnoliopsida</taxon>
        <taxon>Liliopsida</taxon>
        <taxon>Zosteraceae</taxon>
        <taxon>Zostera</taxon>
    </lineage>
</organism>
<sequence length="74" mass="8440">MQIKVVPGNSAGTVTSYYICTFIFASFYLIIDQIMHTSILSSSYRICSFRPYGDSHDEIDFEFLGNLSLWNSNI</sequence>
<comment type="caution">
    <text evidence="2">The sequence shown here is derived from an EMBL/GenBank/DDBJ whole genome shotgun (WGS) entry which is preliminary data.</text>
</comment>
<dbReference type="SUPFAM" id="SSF49899">
    <property type="entry name" value="Concanavalin A-like lectins/glucanases"/>
    <property type="match status" value="1"/>
</dbReference>
<protein>
    <submittedName>
        <fullName evidence="2">Uncharacterized protein</fullName>
    </submittedName>
</protein>
<dbReference type="EMBL" id="LFYR01001077">
    <property type="protein sequence ID" value="KMZ65059.1"/>
    <property type="molecule type" value="Genomic_DNA"/>
</dbReference>
<reference evidence="3" key="1">
    <citation type="journal article" date="2016" name="Nature">
        <title>The genome of the seagrass Zostera marina reveals angiosperm adaptation to the sea.</title>
        <authorList>
            <person name="Olsen J.L."/>
            <person name="Rouze P."/>
            <person name="Verhelst B."/>
            <person name="Lin Y.-C."/>
            <person name="Bayer T."/>
            <person name="Collen J."/>
            <person name="Dattolo E."/>
            <person name="De Paoli E."/>
            <person name="Dittami S."/>
            <person name="Maumus F."/>
            <person name="Michel G."/>
            <person name="Kersting A."/>
            <person name="Lauritano C."/>
            <person name="Lohaus R."/>
            <person name="Toepel M."/>
            <person name="Tonon T."/>
            <person name="Vanneste K."/>
            <person name="Amirebrahimi M."/>
            <person name="Brakel J."/>
            <person name="Bostroem C."/>
            <person name="Chovatia M."/>
            <person name="Grimwood J."/>
            <person name="Jenkins J.W."/>
            <person name="Jueterbock A."/>
            <person name="Mraz A."/>
            <person name="Stam W.T."/>
            <person name="Tice H."/>
            <person name="Bornberg-Bauer E."/>
            <person name="Green P.J."/>
            <person name="Pearson G.A."/>
            <person name="Procaccini G."/>
            <person name="Duarte C.M."/>
            <person name="Schmutz J."/>
            <person name="Reusch T.B.H."/>
            <person name="Van de Peer Y."/>
        </authorList>
    </citation>
    <scope>NUCLEOTIDE SEQUENCE [LARGE SCALE GENOMIC DNA]</scope>
    <source>
        <strain evidence="3">cv. Finnish</strain>
    </source>
</reference>
<dbReference type="OrthoDB" id="4781at2759"/>
<keyword evidence="1" id="KW-0812">Transmembrane</keyword>
<dbReference type="Gene3D" id="2.60.120.200">
    <property type="match status" value="1"/>
</dbReference>
<name>A0A0K9P7U0_ZOSMR</name>
<dbReference type="Proteomes" id="UP000036987">
    <property type="component" value="Unassembled WGS sequence"/>
</dbReference>
<proteinExistence type="predicted"/>
<dbReference type="InterPro" id="IPR013320">
    <property type="entry name" value="ConA-like_dom_sf"/>
</dbReference>